<sequence>MTVKPNEEWDLHGSTAWVFTTQRGLQRPFVLVADGGPADMAALGEAADAADFALRAQLTQRGYDLILVGFDHDPADPAKSADTVRHAVLRAVAQRLGSVPLMLGGIGRGALVARYALARMEHEHMDHQTQTYYSYNGVAPTAQEAGEFERVGGMPRRPRLLKITAGAPDLEGLGRDADPDASMFDDWLFTEGAADGLMSPEAGTWLLDRLPY</sequence>
<gene>
    <name evidence="1" type="ORF">ACFYTF_30195</name>
</gene>
<evidence type="ECO:0000313" key="1">
    <source>
        <dbReference type="EMBL" id="MFF0547115.1"/>
    </source>
</evidence>
<reference evidence="1 2" key="1">
    <citation type="submission" date="2024-10" db="EMBL/GenBank/DDBJ databases">
        <title>The Natural Products Discovery Center: Release of the First 8490 Sequenced Strains for Exploring Actinobacteria Biosynthetic Diversity.</title>
        <authorList>
            <person name="Kalkreuter E."/>
            <person name="Kautsar S.A."/>
            <person name="Yang D."/>
            <person name="Bader C.D."/>
            <person name="Teijaro C.N."/>
            <person name="Fluegel L."/>
            <person name="Davis C.M."/>
            <person name="Simpson J.R."/>
            <person name="Lauterbach L."/>
            <person name="Steele A.D."/>
            <person name="Gui C."/>
            <person name="Meng S."/>
            <person name="Li G."/>
            <person name="Viehrig K."/>
            <person name="Ye F."/>
            <person name="Su P."/>
            <person name="Kiefer A.F."/>
            <person name="Nichols A."/>
            <person name="Cepeda A.J."/>
            <person name="Yan W."/>
            <person name="Fan B."/>
            <person name="Jiang Y."/>
            <person name="Adhikari A."/>
            <person name="Zheng C.-J."/>
            <person name="Schuster L."/>
            <person name="Cowan T.M."/>
            <person name="Smanski M.J."/>
            <person name="Chevrette M.G."/>
            <person name="De Carvalho L.P.S."/>
            <person name="Shen B."/>
        </authorList>
    </citation>
    <scope>NUCLEOTIDE SEQUENCE [LARGE SCALE GENOMIC DNA]</scope>
    <source>
        <strain evidence="1 2">NPDC004045</strain>
    </source>
</reference>
<accession>A0ABW6PXD3</accession>
<keyword evidence="2" id="KW-1185">Reference proteome</keyword>
<dbReference type="Gene3D" id="3.40.50.1820">
    <property type="entry name" value="alpha/beta hydrolase"/>
    <property type="match status" value="1"/>
</dbReference>
<dbReference type="RefSeq" id="WP_387703265.1">
    <property type="nucleotide sequence ID" value="NZ_JBIAMX010000032.1"/>
</dbReference>
<name>A0ABW6PXD3_9NOCA</name>
<dbReference type="SUPFAM" id="SSF53474">
    <property type="entry name" value="alpha/beta-Hydrolases"/>
    <property type="match status" value="1"/>
</dbReference>
<dbReference type="EMBL" id="JBIAMX010000032">
    <property type="protein sequence ID" value="MFF0547115.1"/>
    <property type="molecule type" value="Genomic_DNA"/>
</dbReference>
<organism evidence="1 2">
    <name type="scientific">Nocardia thailandica</name>
    <dbReference type="NCBI Taxonomy" id="257275"/>
    <lineage>
        <taxon>Bacteria</taxon>
        <taxon>Bacillati</taxon>
        <taxon>Actinomycetota</taxon>
        <taxon>Actinomycetes</taxon>
        <taxon>Mycobacteriales</taxon>
        <taxon>Nocardiaceae</taxon>
        <taxon>Nocardia</taxon>
    </lineage>
</organism>
<evidence type="ECO:0008006" key="3">
    <source>
        <dbReference type="Google" id="ProtNLM"/>
    </source>
</evidence>
<evidence type="ECO:0000313" key="2">
    <source>
        <dbReference type="Proteomes" id="UP001601444"/>
    </source>
</evidence>
<dbReference type="Proteomes" id="UP001601444">
    <property type="component" value="Unassembled WGS sequence"/>
</dbReference>
<comment type="caution">
    <text evidence="1">The sequence shown here is derived from an EMBL/GenBank/DDBJ whole genome shotgun (WGS) entry which is preliminary data.</text>
</comment>
<protein>
    <recommendedName>
        <fullName evidence="3">Alpha/beta hydrolase</fullName>
    </recommendedName>
</protein>
<dbReference type="InterPro" id="IPR029058">
    <property type="entry name" value="AB_hydrolase_fold"/>
</dbReference>
<proteinExistence type="predicted"/>